<dbReference type="InterPro" id="IPR018752">
    <property type="entry name" value="DabA"/>
</dbReference>
<dbReference type="HAMAP" id="MF_01871">
    <property type="entry name" value="DabA"/>
    <property type="match status" value="1"/>
</dbReference>
<feature type="binding site" evidence="6">
    <location>
        <position position="494"/>
    </location>
    <ligand>
        <name>Zn(2+)</name>
        <dbReference type="ChEBI" id="CHEBI:29105"/>
    </ligand>
</feature>
<keyword evidence="2 6" id="KW-1003">Cell membrane</keyword>
<keyword evidence="9" id="KW-1185">Reference proteome</keyword>
<feature type="binding site" evidence="6">
    <location>
        <position position="320"/>
    </location>
    <ligand>
        <name>Zn(2+)</name>
        <dbReference type="ChEBI" id="CHEBI:29105"/>
    </ligand>
</feature>
<keyword evidence="1 6" id="KW-0813">Transport</keyword>
<evidence type="ECO:0000256" key="5">
    <source>
        <dbReference type="ARBA" id="ARBA00023136"/>
    </source>
</evidence>
<feature type="binding site" evidence="6">
    <location>
        <position position="322"/>
    </location>
    <ligand>
        <name>Zn(2+)</name>
        <dbReference type="ChEBI" id="CHEBI:29105"/>
    </ligand>
</feature>
<dbReference type="Proteomes" id="UP000697995">
    <property type="component" value="Unassembled WGS sequence"/>
</dbReference>
<dbReference type="Pfam" id="PF10070">
    <property type="entry name" value="DabA"/>
    <property type="match status" value="1"/>
</dbReference>
<organism evidence="8 9">
    <name type="scientific">Paracraurococcus ruber</name>
    <dbReference type="NCBI Taxonomy" id="77675"/>
    <lineage>
        <taxon>Bacteria</taxon>
        <taxon>Pseudomonadati</taxon>
        <taxon>Pseudomonadota</taxon>
        <taxon>Alphaproteobacteria</taxon>
        <taxon>Acetobacterales</taxon>
        <taxon>Roseomonadaceae</taxon>
        <taxon>Paracraurococcus</taxon>
    </lineage>
</organism>
<evidence type="ECO:0000313" key="8">
    <source>
        <dbReference type="EMBL" id="MBK1659196.1"/>
    </source>
</evidence>
<comment type="cofactor">
    <cofactor evidence="6">
        <name>Zn(2+)</name>
        <dbReference type="ChEBI" id="CHEBI:29105"/>
    </cofactor>
</comment>
<comment type="caution">
    <text evidence="8">The sequence shown here is derived from an EMBL/GenBank/DDBJ whole genome shotgun (WGS) entry which is preliminary data.</text>
</comment>
<evidence type="ECO:0000313" key="9">
    <source>
        <dbReference type="Proteomes" id="UP000697995"/>
    </source>
</evidence>
<comment type="subunit">
    <text evidence="6">Forms a complex with DabB.</text>
</comment>
<reference evidence="8 9" key="1">
    <citation type="journal article" date="2020" name="Microorganisms">
        <title>Osmotic Adaptation and Compatible Solute Biosynthesis of Phototrophic Bacteria as Revealed from Genome Analyses.</title>
        <authorList>
            <person name="Imhoff J.F."/>
            <person name="Rahn T."/>
            <person name="Kunzel S."/>
            <person name="Keller A."/>
            <person name="Neulinger S.C."/>
        </authorList>
    </citation>
    <scope>NUCLEOTIDE SEQUENCE [LARGE SCALE GENOMIC DNA]</scope>
    <source>
        <strain evidence="8 9">DSM 15382</strain>
    </source>
</reference>
<evidence type="ECO:0000256" key="3">
    <source>
        <dbReference type="ARBA" id="ARBA00022723"/>
    </source>
</evidence>
<evidence type="ECO:0000256" key="2">
    <source>
        <dbReference type="ARBA" id="ARBA00022475"/>
    </source>
</evidence>
<evidence type="ECO:0000256" key="6">
    <source>
        <dbReference type="HAMAP-Rule" id="MF_01871"/>
    </source>
</evidence>
<gene>
    <name evidence="6" type="primary">dabA</name>
    <name evidence="8" type="ORF">CKO45_13225</name>
</gene>
<feature type="region of interest" description="Disordered" evidence="7">
    <location>
        <begin position="596"/>
        <end position="615"/>
    </location>
</feature>
<evidence type="ECO:0000256" key="7">
    <source>
        <dbReference type="SAM" id="MobiDB-lite"/>
    </source>
</evidence>
<comment type="subcellular location">
    <subcellularLocation>
        <location evidence="6">Cell membrane</location>
        <topology evidence="6">Peripheral membrane protein</topology>
    </subcellularLocation>
</comment>
<feature type="binding site" evidence="6">
    <location>
        <position position="509"/>
    </location>
    <ligand>
        <name>Zn(2+)</name>
        <dbReference type="ChEBI" id="CHEBI:29105"/>
    </ligand>
</feature>
<keyword evidence="3 6" id="KW-0479">Metal-binding</keyword>
<dbReference type="PANTHER" id="PTHR38344">
    <property type="entry name" value="UPF0753 PROTEIN AQ_863"/>
    <property type="match status" value="1"/>
</dbReference>
<evidence type="ECO:0000256" key="4">
    <source>
        <dbReference type="ARBA" id="ARBA00022833"/>
    </source>
</evidence>
<keyword evidence="4 6" id="KW-0862">Zinc</keyword>
<name>A0ABS1CYB0_9PROT</name>
<dbReference type="EMBL" id="NRSG01000088">
    <property type="protein sequence ID" value="MBK1659196.1"/>
    <property type="molecule type" value="Genomic_DNA"/>
</dbReference>
<keyword evidence="5 6" id="KW-0472">Membrane</keyword>
<evidence type="ECO:0000256" key="1">
    <source>
        <dbReference type="ARBA" id="ARBA00022448"/>
    </source>
</evidence>
<comment type="similarity">
    <text evidence="6">Belongs to the inorganic carbon transporter (TC 9.A.2) DabA family.</text>
</comment>
<proteinExistence type="inferred from homology"/>
<protein>
    <recommendedName>
        <fullName evidence="6">Probable inorganic carbon transporter subunit DabA</fullName>
    </recommendedName>
</protein>
<dbReference type="PANTHER" id="PTHR38344:SF1">
    <property type="entry name" value="INORGANIC CARBON TRANSPORTER SUBUNIT DABA-RELATED"/>
    <property type="match status" value="1"/>
</dbReference>
<comment type="function">
    <text evidence="6">Part of an energy-coupled inorganic carbon pump.</text>
</comment>
<accession>A0ABS1CYB0</accession>
<sequence>MPDVSLAAPALALEDRARRACAKVAPLWPLRDFVAVNPFLGLSGQRFGDAAATLRRVAGRDLLPPRDWTATAIAEGRVTAADLAAAGAEAALARAPRPAPQPAPAALTVADVLDGTLGTAWGGFMVDEIGKWVAAWADEGQAAWPMPWKHLPLHAAWRAALRHDRAPEVAGLRGFRAAIADLPEDPLDSIAACLLAIGLPQAEADDYLHRALLPVAGWAGLLRQRGWGRELAGGTDDGVLHLLAIRLAWDAALFGLHRQDGFRAAWATRLAAPPAASADLSGDLALLEAQEAAFRRHLAAKLARPAPARTAAPAAQAVFCIDVRSEVYRRALEAVAPEVETLGFAGFFGFAADYVRFGDAVGSAQFPVLLSAGLTVREVPAGAAPAEAEDLLAQLRLRRRLGDLLTGLRASAVSCFAYVETLGFAALAGLARGVLRRRPGDGALARMVPDLAPRDWQGRKTGMATQARVDAAETVLRAMSLTGGFGGLVLLVGHGAETVNNPHAAGLDCGACGGHTGESNARIAAAVLNDPLVRQGLAARGIAIPADTWFLAALHETVTDAVRIFDADRVPPSQAGALAALQARLAEASRRARRERAAGLGLDPGSDAEAATRRRGADWSEVRPEWALANNAAFIAAPRSRTAGVDLAGRAFLHSYDWQADAVRGFPVLTLIMTAPMVVANWINLQYYGSTVDNAAWGSGNKALHNVTGLFGVLEGQGGDLRAGLPWQSVHDGARFVHEPLRLQVLIEAPETEMDRILAQHAGVRTLVEHGWLHLHAIRPDGGVARRHGPGDWRLG</sequence>
<dbReference type="RefSeq" id="WP_133218637.1">
    <property type="nucleotide sequence ID" value="NZ_NRSG01000088.1"/>
</dbReference>